<accession>A0A0T9T1C4</accession>
<dbReference type="EMBL" id="CQEH01000002">
    <property type="protein sequence ID" value="CNK56854.1"/>
    <property type="molecule type" value="Genomic_DNA"/>
</dbReference>
<gene>
    <name evidence="2" type="ORF">ERS137965_00424</name>
    <name evidence="3" type="ORF">ERS137966_00606</name>
</gene>
<evidence type="ECO:0000313" key="3">
    <source>
        <dbReference type="EMBL" id="CNK56854.1"/>
    </source>
</evidence>
<evidence type="ECO:0000313" key="2">
    <source>
        <dbReference type="EMBL" id="CNK55770.1"/>
    </source>
</evidence>
<evidence type="ECO:0000256" key="1">
    <source>
        <dbReference type="SAM" id="MobiDB-lite"/>
    </source>
</evidence>
<reference evidence="2 5" key="1">
    <citation type="submission" date="2015-03" db="EMBL/GenBank/DDBJ databases">
        <authorList>
            <person name="Murphy D."/>
        </authorList>
    </citation>
    <scope>NUCLEOTIDE SEQUENCE [LARGE SCALE GENOMIC DNA]</scope>
    <source>
        <strain evidence="2 5">IP06005</strain>
    </source>
</reference>
<dbReference type="Proteomes" id="UP000038647">
    <property type="component" value="Unassembled WGS sequence"/>
</dbReference>
<sequence length="29" mass="3258">MGFIEEKDMKKRSAGENIGDKPIKQGHNV</sequence>
<organism evidence="2 5">
    <name type="scientific">Yersinia aldovae</name>
    <dbReference type="NCBI Taxonomy" id="29483"/>
    <lineage>
        <taxon>Bacteria</taxon>
        <taxon>Pseudomonadati</taxon>
        <taxon>Pseudomonadota</taxon>
        <taxon>Gammaproteobacteria</taxon>
        <taxon>Enterobacterales</taxon>
        <taxon>Yersiniaceae</taxon>
        <taxon>Yersinia</taxon>
    </lineage>
</organism>
<keyword evidence="4" id="KW-1185">Reference proteome</keyword>
<evidence type="ECO:0000313" key="4">
    <source>
        <dbReference type="Proteomes" id="UP000038647"/>
    </source>
</evidence>
<feature type="compositionally biased region" description="Basic and acidic residues" evidence="1">
    <location>
        <begin position="1"/>
        <end position="23"/>
    </location>
</feature>
<dbReference type="EMBL" id="CQEJ01000002">
    <property type="protein sequence ID" value="CNK55770.1"/>
    <property type="molecule type" value="Genomic_DNA"/>
</dbReference>
<dbReference type="AlphaFoldDB" id="A0A0T9T1C4"/>
<feature type="region of interest" description="Disordered" evidence="1">
    <location>
        <begin position="1"/>
        <end position="29"/>
    </location>
</feature>
<name>A0A0T9T1C4_YERAL</name>
<proteinExistence type="predicted"/>
<dbReference type="Proteomes" id="UP000041595">
    <property type="component" value="Unassembled WGS sequence"/>
</dbReference>
<reference evidence="3 4" key="2">
    <citation type="submission" date="2015-03" db="EMBL/GenBank/DDBJ databases">
        <authorList>
            <consortium name="Pathogen Informatics"/>
            <person name="Murphy D."/>
        </authorList>
    </citation>
    <scope>NUCLEOTIDE SEQUENCE [LARGE SCALE GENOMIC DNA]</scope>
    <source>
        <strain evidence="3 4">IP08791</strain>
    </source>
</reference>
<protein>
    <submittedName>
        <fullName evidence="2">Uncharacterized protein</fullName>
    </submittedName>
</protein>
<evidence type="ECO:0000313" key="5">
    <source>
        <dbReference type="Proteomes" id="UP000041595"/>
    </source>
</evidence>